<dbReference type="NCBIfam" id="TIGR01397">
    <property type="entry name" value="fliM_switch"/>
    <property type="match status" value="1"/>
</dbReference>
<dbReference type="Gene3D" id="2.30.330.10">
    <property type="entry name" value="SpoA-like"/>
    <property type="match status" value="1"/>
</dbReference>
<sequence length="328" mass="36022">MADILSQEEVDALLAAVSEGEAPPEHAEPPPARRYHVAKYDFKRPERVSKEQFRGFQTLSELFARDLSTALGGSLRAIARVAVVSVDQTTYDEYVLSISNPTSYNIIQLPPIEGNLILEFSPSLIFPIIDRLLGGRGVSIAKARELTEIEQKLVVKIIEIVLGTLVRAWRHLEQFSWKLVAQESDPQIVQIVTGSEIVLSIRFEVSVGDISGTMTLCLPVVTIEPILDKVGAEYTFYGARPEHKGPHAAAMVEEIVLHANAKVEAYMAGSAISVKDLLRLQVGDIVRLDNSVSDESSVTVSVCGKPKFKAKQGRLGNKQAIQIVARLR</sequence>
<keyword evidence="8" id="KW-0472">Membrane</keyword>
<keyword evidence="6" id="KW-0145">Chemotaxis</keyword>
<dbReference type="GO" id="GO:0050918">
    <property type="term" value="P:positive chemotaxis"/>
    <property type="evidence" value="ECO:0007669"/>
    <property type="project" value="TreeGrafter"/>
</dbReference>
<keyword evidence="9" id="KW-0975">Bacterial flagellum</keyword>
<evidence type="ECO:0000256" key="5">
    <source>
        <dbReference type="ARBA" id="ARBA00022475"/>
    </source>
</evidence>
<evidence type="ECO:0000313" key="13">
    <source>
        <dbReference type="EMBL" id="RJP69879.1"/>
    </source>
</evidence>
<dbReference type="AlphaFoldDB" id="A0A419EY27"/>
<comment type="caution">
    <text evidence="13">The sequence shown here is derived from an EMBL/GenBank/DDBJ whole genome shotgun (WGS) entry which is preliminary data.</text>
</comment>
<evidence type="ECO:0000256" key="9">
    <source>
        <dbReference type="ARBA" id="ARBA00023143"/>
    </source>
</evidence>
<evidence type="ECO:0000259" key="12">
    <source>
        <dbReference type="Pfam" id="PF01052"/>
    </source>
</evidence>
<accession>A0A419EY27</accession>
<evidence type="ECO:0000313" key="14">
    <source>
        <dbReference type="Proteomes" id="UP000285961"/>
    </source>
</evidence>
<evidence type="ECO:0000256" key="6">
    <source>
        <dbReference type="ARBA" id="ARBA00022500"/>
    </source>
</evidence>
<dbReference type="EMBL" id="QZKI01000077">
    <property type="protein sequence ID" value="RJP69879.1"/>
    <property type="molecule type" value="Genomic_DNA"/>
</dbReference>
<dbReference type="SUPFAM" id="SSF101801">
    <property type="entry name" value="Surface presentation of antigens (SPOA)"/>
    <property type="match status" value="1"/>
</dbReference>
<dbReference type="SUPFAM" id="SSF103039">
    <property type="entry name" value="CheC-like"/>
    <property type="match status" value="1"/>
</dbReference>
<feature type="domain" description="Flagellar motor switch protein FliN-like C-terminal" evidence="12">
    <location>
        <begin position="256"/>
        <end position="325"/>
    </location>
</feature>
<keyword evidence="5" id="KW-1003">Cell membrane</keyword>
<comment type="similarity">
    <text evidence="3">Belongs to the FliM family.</text>
</comment>
<dbReference type="Pfam" id="PF01052">
    <property type="entry name" value="FliMN_C"/>
    <property type="match status" value="1"/>
</dbReference>
<dbReference type="Gene3D" id="3.40.1550.10">
    <property type="entry name" value="CheC-like"/>
    <property type="match status" value="1"/>
</dbReference>
<organism evidence="13 14">
    <name type="scientific">Candidatus Abyssobacteria bacterium SURF_17</name>
    <dbReference type="NCBI Taxonomy" id="2093361"/>
    <lineage>
        <taxon>Bacteria</taxon>
        <taxon>Pseudomonadati</taxon>
        <taxon>Candidatus Hydrogenedentota</taxon>
        <taxon>Candidatus Abyssobacteria</taxon>
    </lineage>
</organism>
<keyword evidence="13" id="KW-0282">Flagellum</keyword>
<dbReference type="InterPro" id="IPR036429">
    <property type="entry name" value="SpoA-like_sf"/>
</dbReference>
<evidence type="ECO:0000256" key="1">
    <source>
        <dbReference type="ARBA" id="ARBA00004117"/>
    </source>
</evidence>
<dbReference type="Pfam" id="PF02154">
    <property type="entry name" value="FliM"/>
    <property type="match status" value="1"/>
</dbReference>
<dbReference type="Proteomes" id="UP000285961">
    <property type="component" value="Unassembled WGS sequence"/>
</dbReference>
<comment type="subcellular location">
    <subcellularLocation>
        <location evidence="1">Bacterial flagellum basal body</location>
    </subcellularLocation>
    <subcellularLocation>
        <location evidence="2">Cell membrane</location>
        <topology evidence="2">Peripheral membrane protein</topology>
    </subcellularLocation>
</comment>
<dbReference type="PIRSF" id="PIRSF002888">
    <property type="entry name" value="FliM"/>
    <property type="match status" value="1"/>
</dbReference>
<dbReference type="GO" id="GO:0071978">
    <property type="term" value="P:bacterial-type flagellum-dependent swarming motility"/>
    <property type="evidence" value="ECO:0007669"/>
    <property type="project" value="TreeGrafter"/>
</dbReference>
<evidence type="ECO:0000256" key="7">
    <source>
        <dbReference type="ARBA" id="ARBA00022779"/>
    </source>
</evidence>
<dbReference type="GO" id="GO:0003774">
    <property type="term" value="F:cytoskeletal motor activity"/>
    <property type="evidence" value="ECO:0007669"/>
    <property type="project" value="InterPro"/>
</dbReference>
<evidence type="ECO:0000256" key="10">
    <source>
        <dbReference type="ARBA" id="ARBA00025044"/>
    </source>
</evidence>
<dbReference type="InterPro" id="IPR001689">
    <property type="entry name" value="Flag_FliM"/>
</dbReference>
<gene>
    <name evidence="13" type="primary">fliM</name>
    <name evidence="13" type="ORF">C4532_10115</name>
</gene>
<keyword evidence="13" id="KW-0966">Cell projection</keyword>
<dbReference type="GO" id="GO:0009425">
    <property type="term" value="C:bacterial-type flagellum basal body"/>
    <property type="evidence" value="ECO:0007669"/>
    <property type="project" value="UniProtKB-SubCell"/>
</dbReference>
<keyword evidence="13" id="KW-0969">Cilium</keyword>
<dbReference type="PANTHER" id="PTHR30034">
    <property type="entry name" value="FLAGELLAR MOTOR SWITCH PROTEIN FLIM"/>
    <property type="match status" value="1"/>
</dbReference>
<dbReference type="GO" id="GO:0005886">
    <property type="term" value="C:plasma membrane"/>
    <property type="evidence" value="ECO:0007669"/>
    <property type="project" value="UniProtKB-SubCell"/>
</dbReference>
<evidence type="ECO:0000256" key="2">
    <source>
        <dbReference type="ARBA" id="ARBA00004202"/>
    </source>
</evidence>
<evidence type="ECO:0000256" key="3">
    <source>
        <dbReference type="ARBA" id="ARBA00011049"/>
    </source>
</evidence>
<reference evidence="13 14" key="1">
    <citation type="journal article" date="2017" name="ISME J.">
        <title>Energy and carbon metabolisms in a deep terrestrial subsurface fluid microbial community.</title>
        <authorList>
            <person name="Momper L."/>
            <person name="Jungbluth S.P."/>
            <person name="Lee M.D."/>
            <person name="Amend J.P."/>
        </authorList>
    </citation>
    <scope>NUCLEOTIDE SEQUENCE [LARGE SCALE GENOMIC DNA]</scope>
    <source>
        <strain evidence="13">SURF_17</strain>
    </source>
</reference>
<name>A0A419EY27_9BACT</name>
<evidence type="ECO:0000256" key="4">
    <source>
        <dbReference type="ARBA" id="ARBA00021898"/>
    </source>
</evidence>
<dbReference type="CDD" id="cd17908">
    <property type="entry name" value="FliM"/>
    <property type="match status" value="1"/>
</dbReference>
<dbReference type="InterPro" id="IPR001543">
    <property type="entry name" value="FliN-like_C"/>
</dbReference>
<dbReference type="PANTHER" id="PTHR30034:SF6">
    <property type="entry name" value="YOP PROTEINS TRANSLOCATION PROTEIN Q"/>
    <property type="match status" value="1"/>
</dbReference>
<dbReference type="InterPro" id="IPR028976">
    <property type="entry name" value="CheC-like_sf"/>
</dbReference>
<evidence type="ECO:0000256" key="11">
    <source>
        <dbReference type="NCBIfam" id="TIGR01397"/>
    </source>
</evidence>
<keyword evidence="7" id="KW-0283">Flagellar rotation</keyword>
<evidence type="ECO:0000256" key="8">
    <source>
        <dbReference type="ARBA" id="ARBA00023136"/>
    </source>
</evidence>
<dbReference type="PRINTS" id="PR00955">
    <property type="entry name" value="FLGMOTORFLIM"/>
</dbReference>
<comment type="function">
    <text evidence="10">FliM is one of three proteins (FliG, FliN, FliM) that forms the rotor-mounted switch complex (C ring), located at the base of the basal body. This complex interacts with the CheY and CheZ chemotaxis proteins, in addition to contacting components of the motor that determine the direction of flagellar rotation.</text>
</comment>
<protein>
    <recommendedName>
        <fullName evidence="4 11">Flagellar motor switch protein FliM</fullName>
    </recommendedName>
</protein>
<proteinExistence type="inferred from homology"/>